<dbReference type="SUPFAM" id="SSF50475">
    <property type="entry name" value="FMN-binding split barrel"/>
    <property type="match status" value="1"/>
</dbReference>
<dbReference type="GO" id="GO:0016491">
    <property type="term" value="F:oxidoreductase activity"/>
    <property type="evidence" value="ECO:0007669"/>
    <property type="project" value="UniProtKB-KW"/>
</dbReference>
<keyword evidence="2 5" id="KW-0560">Oxidoreductase</keyword>
<dbReference type="InterPro" id="IPR050268">
    <property type="entry name" value="NADH-dep_flavin_reductase"/>
</dbReference>
<proteinExistence type="inferred from homology"/>
<evidence type="ECO:0000256" key="1">
    <source>
        <dbReference type="ARBA" id="ARBA00008898"/>
    </source>
</evidence>
<dbReference type="Gene3D" id="2.30.110.10">
    <property type="entry name" value="Electron Transport, Fmn-binding Protein, Chain A"/>
    <property type="match status" value="1"/>
</dbReference>
<keyword evidence="6" id="KW-1185">Reference proteome</keyword>
<evidence type="ECO:0000256" key="3">
    <source>
        <dbReference type="SAM" id="MobiDB-lite"/>
    </source>
</evidence>
<feature type="compositionally biased region" description="Pro residues" evidence="3">
    <location>
        <begin position="16"/>
        <end position="28"/>
    </location>
</feature>
<dbReference type="SMART" id="SM00903">
    <property type="entry name" value="Flavin_Reduct"/>
    <property type="match status" value="1"/>
</dbReference>
<dbReference type="PANTHER" id="PTHR30466:SF11">
    <property type="entry name" value="FLAVIN-DEPENDENT MONOOXYGENASE, REDUCTASE SUBUNIT HSAB"/>
    <property type="match status" value="1"/>
</dbReference>
<feature type="compositionally biased region" description="Low complexity" evidence="3">
    <location>
        <begin position="1"/>
        <end position="15"/>
    </location>
</feature>
<sequence>MLDGAAAADPATTSPESPPTPPAPPPASPGTASPVTDIDAARFRSVLGRFATGVVAITAVEPGTGRPLGLVANSFTSVSLDPPLVAFCVAHTSTTWPRLRDAGRLCVNILGERQLETSRRLAARGGDKFAGVRWTESPGGAPLIDGGIAWIECSVEREHAAGDHAIVVARVHDLGRQGGDDPLIYYRGGYGGLA</sequence>
<gene>
    <name evidence="5" type="ORF">ACFQ11_26140</name>
</gene>
<name>A0ABW3EVQ6_9ACTN</name>
<evidence type="ECO:0000256" key="2">
    <source>
        <dbReference type="ARBA" id="ARBA00023002"/>
    </source>
</evidence>
<evidence type="ECO:0000259" key="4">
    <source>
        <dbReference type="SMART" id="SM00903"/>
    </source>
</evidence>
<dbReference type="InterPro" id="IPR002563">
    <property type="entry name" value="Flavin_Rdtase-like_dom"/>
</dbReference>
<dbReference type="RefSeq" id="WP_378303173.1">
    <property type="nucleotide sequence ID" value="NZ_JBHTJA010000066.1"/>
</dbReference>
<accession>A0ABW3EVQ6</accession>
<dbReference type="Proteomes" id="UP001596972">
    <property type="component" value="Unassembled WGS sequence"/>
</dbReference>
<dbReference type="EC" id="1.-.-.-" evidence="5"/>
<dbReference type="EMBL" id="JBHTJA010000066">
    <property type="protein sequence ID" value="MFD0903895.1"/>
    <property type="molecule type" value="Genomic_DNA"/>
</dbReference>
<dbReference type="PANTHER" id="PTHR30466">
    <property type="entry name" value="FLAVIN REDUCTASE"/>
    <property type="match status" value="1"/>
</dbReference>
<evidence type="ECO:0000313" key="5">
    <source>
        <dbReference type="EMBL" id="MFD0903895.1"/>
    </source>
</evidence>
<reference evidence="6" key="1">
    <citation type="journal article" date="2019" name="Int. J. Syst. Evol. Microbiol.">
        <title>The Global Catalogue of Microorganisms (GCM) 10K type strain sequencing project: providing services to taxonomists for standard genome sequencing and annotation.</title>
        <authorList>
            <consortium name="The Broad Institute Genomics Platform"/>
            <consortium name="The Broad Institute Genome Sequencing Center for Infectious Disease"/>
            <person name="Wu L."/>
            <person name="Ma J."/>
        </authorList>
    </citation>
    <scope>NUCLEOTIDE SEQUENCE [LARGE SCALE GENOMIC DNA]</scope>
    <source>
        <strain evidence="6">JCM 31202</strain>
    </source>
</reference>
<feature type="domain" description="Flavin reductase like" evidence="4">
    <location>
        <begin position="47"/>
        <end position="192"/>
    </location>
</feature>
<evidence type="ECO:0000313" key="6">
    <source>
        <dbReference type="Proteomes" id="UP001596972"/>
    </source>
</evidence>
<feature type="region of interest" description="Disordered" evidence="3">
    <location>
        <begin position="1"/>
        <end position="35"/>
    </location>
</feature>
<protein>
    <submittedName>
        <fullName evidence="5">Flavin reductase family protein</fullName>
        <ecNumber evidence="5">1.-.-.-</ecNumber>
    </submittedName>
</protein>
<comment type="similarity">
    <text evidence="1">Belongs to the non-flavoprotein flavin reductase family.</text>
</comment>
<comment type="caution">
    <text evidence="5">The sequence shown here is derived from an EMBL/GenBank/DDBJ whole genome shotgun (WGS) entry which is preliminary data.</text>
</comment>
<organism evidence="5 6">
    <name type="scientific">Actinomadura sediminis</name>
    <dbReference type="NCBI Taxonomy" id="1038904"/>
    <lineage>
        <taxon>Bacteria</taxon>
        <taxon>Bacillati</taxon>
        <taxon>Actinomycetota</taxon>
        <taxon>Actinomycetes</taxon>
        <taxon>Streptosporangiales</taxon>
        <taxon>Thermomonosporaceae</taxon>
        <taxon>Actinomadura</taxon>
    </lineage>
</organism>
<dbReference type="Pfam" id="PF01613">
    <property type="entry name" value="Flavin_Reduct"/>
    <property type="match status" value="1"/>
</dbReference>
<dbReference type="InterPro" id="IPR012349">
    <property type="entry name" value="Split_barrel_FMN-bd"/>
</dbReference>